<dbReference type="RefSeq" id="WP_188952871.1">
    <property type="nucleotide sequence ID" value="NZ_BMIB01000003.1"/>
</dbReference>
<reference evidence="1" key="1">
    <citation type="journal article" date="2014" name="Int. J. Syst. Evol. Microbiol.">
        <title>Complete genome sequence of Corynebacterium casei LMG S-19264T (=DSM 44701T), isolated from a smear-ripened cheese.</title>
        <authorList>
            <consortium name="US DOE Joint Genome Institute (JGI-PGF)"/>
            <person name="Walter F."/>
            <person name="Albersmeier A."/>
            <person name="Kalinowski J."/>
            <person name="Ruckert C."/>
        </authorList>
    </citation>
    <scope>NUCLEOTIDE SEQUENCE</scope>
    <source>
        <strain evidence="1">CGMCC 1.15290</strain>
    </source>
</reference>
<protein>
    <submittedName>
        <fullName evidence="1">Uncharacterized protein</fullName>
    </submittedName>
</protein>
<proteinExistence type="predicted"/>
<evidence type="ECO:0000313" key="2">
    <source>
        <dbReference type="Proteomes" id="UP000627292"/>
    </source>
</evidence>
<dbReference type="AlphaFoldDB" id="A0A917MWJ8"/>
<sequence length="153" mass="17173">MNQGKIPLYFFSGELAETLRKLSHLPGQLSGVVGESYRPFLQLSDLSGELAEHSGELPEITRKLPEHFRELSDLPGELPERSGELSEMARRLAETIGELVEMPGKLGLQMRELSKERRSKAICQNSSTRKMKRGKLFFNNFPLSVCPGLDSNQ</sequence>
<keyword evidence="2" id="KW-1185">Reference proteome</keyword>
<dbReference type="Proteomes" id="UP000627292">
    <property type="component" value="Unassembled WGS sequence"/>
</dbReference>
<dbReference type="EMBL" id="BMIB01000003">
    <property type="protein sequence ID" value="GGH69068.1"/>
    <property type="molecule type" value="Genomic_DNA"/>
</dbReference>
<evidence type="ECO:0000313" key="1">
    <source>
        <dbReference type="EMBL" id="GGH69068.1"/>
    </source>
</evidence>
<comment type="caution">
    <text evidence="1">The sequence shown here is derived from an EMBL/GenBank/DDBJ whole genome shotgun (WGS) entry which is preliminary data.</text>
</comment>
<reference evidence="1" key="2">
    <citation type="submission" date="2020-09" db="EMBL/GenBank/DDBJ databases">
        <authorList>
            <person name="Sun Q."/>
            <person name="Zhou Y."/>
        </authorList>
    </citation>
    <scope>NUCLEOTIDE SEQUENCE</scope>
    <source>
        <strain evidence="1">CGMCC 1.15290</strain>
    </source>
</reference>
<accession>A0A917MWJ8</accession>
<name>A0A917MWJ8_9BACT</name>
<gene>
    <name evidence="1" type="ORF">GCM10011379_26000</name>
</gene>
<organism evidence="1 2">
    <name type="scientific">Filimonas zeae</name>
    <dbReference type="NCBI Taxonomy" id="1737353"/>
    <lineage>
        <taxon>Bacteria</taxon>
        <taxon>Pseudomonadati</taxon>
        <taxon>Bacteroidota</taxon>
        <taxon>Chitinophagia</taxon>
        <taxon>Chitinophagales</taxon>
        <taxon>Chitinophagaceae</taxon>
        <taxon>Filimonas</taxon>
    </lineage>
</organism>